<sequence length="100" mass="12225">MYNNLNQYYIYILASKKNGTLYIGVTNDLERRVFEHKNKINPGFTSKYNVDKLVYFEAFGFIKDAIAREKQLKKWNRQWKINLIEEENQDWKDLAFDWYD</sequence>
<feature type="domain" description="GIY-YIG" evidence="2">
    <location>
        <begin position="6"/>
        <end position="83"/>
    </location>
</feature>
<evidence type="ECO:0000259" key="2">
    <source>
        <dbReference type="PROSITE" id="PS50164"/>
    </source>
</evidence>
<dbReference type="PANTHER" id="PTHR34477:SF5">
    <property type="entry name" value="BSL5627 PROTEIN"/>
    <property type="match status" value="1"/>
</dbReference>
<dbReference type="RefSeq" id="WP_298309307.1">
    <property type="nucleotide sequence ID" value="NZ_BAABCT010000002.1"/>
</dbReference>
<proteinExistence type="inferred from homology"/>
<dbReference type="PROSITE" id="PS50164">
    <property type="entry name" value="GIY_YIG"/>
    <property type="match status" value="1"/>
</dbReference>
<comment type="caution">
    <text evidence="3">The sequence shown here is derived from an EMBL/GenBank/DDBJ whole genome shotgun (WGS) entry which is preliminary data.</text>
</comment>
<evidence type="ECO:0000256" key="1">
    <source>
        <dbReference type="ARBA" id="ARBA00007435"/>
    </source>
</evidence>
<evidence type="ECO:0000313" key="3">
    <source>
        <dbReference type="EMBL" id="GAA4069482.1"/>
    </source>
</evidence>
<dbReference type="InterPro" id="IPR000305">
    <property type="entry name" value="GIY-YIG_endonuc"/>
</dbReference>
<dbReference type="SMART" id="SM00465">
    <property type="entry name" value="GIYc"/>
    <property type="match status" value="1"/>
</dbReference>
<dbReference type="Pfam" id="PF01541">
    <property type="entry name" value="GIY-YIG"/>
    <property type="match status" value="1"/>
</dbReference>
<dbReference type="PANTHER" id="PTHR34477">
    <property type="entry name" value="UPF0213 PROTEIN YHBQ"/>
    <property type="match status" value="1"/>
</dbReference>
<reference evidence="4" key="1">
    <citation type="journal article" date="2019" name="Int. J. Syst. Evol. Microbiol.">
        <title>The Global Catalogue of Microorganisms (GCM) 10K type strain sequencing project: providing services to taxonomists for standard genome sequencing and annotation.</title>
        <authorList>
            <consortium name="The Broad Institute Genomics Platform"/>
            <consortium name="The Broad Institute Genome Sequencing Center for Infectious Disease"/>
            <person name="Wu L."/>
            <person name="Ma J."/>
        </authorList>
    </citation>
    <scope>NUCLEOTIDE SEQUENCE [LARGE SCALE GENOMIC DNA]</scope>
    <source>
        <strain evidence="4">JCM 17069</strain>
    </source>
</reference>
<gene>
    <name evidence="3" type="ORF">GCM10022389_13370</name>
</gene>
<evidence type="ECO:0000313" key="4">
    <source>
        <dbReference type="Proteomes" id="UP001500367"/>
    </source>
</evidence>
<dbReference type="InterPro" id="IPR050190">
    <property type="entry name" value="UPF0213_domain"/>
</dbReference>
<dbReference type="SUPFAM" id="SSF82771">
    <property type="entry name" value="GIY-YIG endonuclease"/>
    <property type="match status" value="1"/>
</dbReference>
<dbReference type="Proteomes" id="UP001500367">
    <property type="component" value="Unassembled WGS sequence"/>
</dbReference>
<organism evidence="3 4">
    <name type="scientific">Flavobacterium cheonanense</name>
    <dbReference type="NCBI Taxonomy" id="706183"/>
    <lineage>
        <taxon>Bacteria</taxon>
        <taxon>Pseudomonadati</taxon>
        <taxon>Bacteroidota</taxon>
        <taxon>Flavobacteriia</taxon>
        <taxon>Flavobacteriales</taxon>
        <taxon>Flavobacteriaceae</taxon>
        <taxon>Flavobacterium</taxon>
    </lineage>
</organism>
<dbReference type="CDD" id="cd10448">
    <property type="entry name" value="GIY-YIG_unchar_3"/>
    <property type="match status" value="1"/>
</dbReference>
<dbReference type="Gene3D" id="3.40.1440.10">
    <property type="entry name" value="GIY-YIG endonuclease"/>
    <property type="match status" value="1"/>
</dbReference>
<keyword evidence="4" id="KW-1185">Reference proteome</keyword>
<accession>A0ABP7VLN6</accession>
<protein>
    <submittedName>
        <fullName evidence="3">GIY-YIG nuclease family protein</fullName>
    </submittedName>
</protein>
<dbReference type="EMBL" id="BAABCT010000002">
    <property type="protein sequence ID" value="GAA4069482.1"/>
    <property type="molecule type" value="Genomic_DNA"/>
</dbReference>
<dbReference type="InterPro" id="IPR035901">
    <property type="entry name" value="GIY-YIG_endonuc_sf"/>
</dbReference>
<name>A0ABP7VLN6_9FLAO</name>
<comment type="similarity">
    <text evidence="1">Belongs to the UPF0213 family.</text>
</comment>